<keyword evidence="2" id="KW-1185">Reference proteome</keyword>
<dbReference type="Proteomes" id="UP000789920">
    <property type="component" value="Unassembled WGS sequence"/>
</dbReference>
<name>A0ACA9SNB1_9GLOM</name>
<sequence length="51" mass="6444">EESIRICKWFFDLSPDFYPWIKYEWMSEQFTFEYKGETHVLWNGFTLQIRT</sequence>
<organism evidence="1 2">
    <name type="scientific">Racocetra persica</name>
    <dbReference type="NCBI Taxonomy" id="160502"/>
    <lineage>
        <taxon>Eukaryota</taxon>
        <taxon>Fungi</taxon>
        <taxon>Fungi incertae sedis</taxon>
        <taxon>Mucoromycota</taxon>
        <taxon>Glomeromycotina</taxon>
        <taxon>Glomeromycetes</taxon>
        <taxon>Diversisporales</taxon>
        <taxon>Gigasporaceae</taxon>
        <taxon>Racocetra</taxon>
    </lineage>
</organism>
<dbReference type="EMBL" id="CAJVQC010138268">
    <property type="protein sequence ID" value="CAG8843410.1"/>
    <property type="molecule type" value="Genomic_DNA"/>
</dbReference>
<gene>
    <name evidence="1" type="ORF">RPERSI_LOCUS32748</name>
</gene>
<reference evidence="1" key="1">
    <citation type="submission" date="2021-06" db="EMBL/GenBank/DDBJ databases">
        <authorList>
            <person name="Kallberg Y."/>
            <person name="Tangrot J."/>
            <person name="Rosling A."/>
        </authorList>
    </citation>
    <scope>NUCLEOTIDE SEQUENCE</scope>
    <source>
        <strain evidence="1">MA461A</strain>
    </source>
</reference>
<protein>
    <submittedName>
        <fullName evidence="1">35705_t:CDS:1</fullName>
    </submittedName>
</protein>
<proteinExistence type="predicted"/>
<evidence type="ECO:0000313" key="1">
    <source>
        <dbReference type="EMBL" id="CAG8843410.1"/>
    </source>
</evidence>
<comment type="caution">
    <text evidence="1">The sequence shown here is derived from an EMBL/GenBank/DDBJ whole genome shotgun (WGS) entry which is preliminary data.</text>
</comment>
<feature type="non-terminal residue" evidence="1">
    <location>
        <position position="1"/>
    </location>
</feature>
<accession>A0ACA9SNB1</accession>
<evidence type="ECO:0000313" key="2">
    <source>
        <dbReference type="Proteomes" id="UP000789920"/>
    </source>
</evidence>